<dbReference type="GO" id="GO:0005524">
    <property type="term" value="F:ATP binding"/>
    <property type="evidence" value="ECO:0007669"/>
    <property type="project" value="UniProtKB-KW"/>
</dbReference>
<accession>A0A3C1KPD5</accession>
<sequence>MRQPGLLSLLQDRGRFGQHHLGLTTGGPMDLEAFLLCQRLLGNDPNCTLVECSFGGLELDVETDTLLCVTGAEAPLLINGQPRDLWTGHRVQGGDRVQLGHAEHGCRNYIGVVDGFAVTPQFGSTATVLREGLGGLRGEKLAPGDVLPCRPDTQRQRLQLAAAERPRYGAQLTVRVVPGYQQAHFPRLQQRRFYSSPWTVSQRADRMGYRLEGPPIKGDITGIVSEGICLGAIQVPADGQPIVLLNDRQTIGGYPKLGAALSVDAARMSQLRPGATVHFAAISPHAAHNALHLQHWRMRQIPLQSPPEE</sequence>
<dbReference type="PANTHER" id="PTHR43309:SF4">
    <property type="entry name" value="CARBOXYLTRANSFERASE DOMAIN-CONTAINING PROTEIN"/>
    <property type="match status" value="1"/>
</dbReference>
<evidence type="ECO:0000259" key="4">
    <source>
        <dbReference type="SMART" id="SM00797"/>
    </source>
</evidence>
<dbReference type="InterPro" id="IPR029000">
    <property type="entry name" value="Cyclophilin-like_dom_sf"/>
</dbReference>
<evidence type="ECO:0000256" key="1">
    <source>
        <dbReference type="ARBA" id="ARBA00022741"/>
    </source>
</evidence>
<dbReference type="Pfam" id="PF02626">
    <property type="entry name" value="CT_A_B"/>
    <property type="match status" value="1"/>
</dbReference>
<feature type="domain" description="Carboxyltransferase" evidence="4">
    <location>
        <begin position="20"/>
        <end position="296"/>
    </location>
</feature>
<keyword evidence="1" id="KW-0547">Nucleotide-binding</keyword>
<comment type="caution">
    <text evidence="5">The sequence shown here is derived from an EMBL/GenBank/DDBJ whole genome shotgun (WGS) entry which is preliminary data.</text>
</comment>
<dbReference type="SUPFAM" id="SSF50891">
    <property type="entry name" value="Cyclophilin-like"/>
    <property type="match status" value="1"/>
</dbReference>
<gene>
    <name evidence="5" type="ORF">DCP75_12760</name>
</gene>
<proteinExistence type="predicted"/>
<name>A0A3C1KPD5_9GAMM</name>
<dbReference type="InterPro" id="IPR052708">
    <property type="entry name" value="PxpC"/>
</dbReference>
<evidence type="ECO:0000313" key="6">
    <source>
        <dbReference type="Proteomes" id="UP000259273"/>
    </source>
</evidence>
<keyword evidence="2 5" id="KW-0378">Hydrolase</keyword>
<dbReference type="Gene3D" id="2.40.100.10">
    <property type="entry name" value="Cyclophilin-like"/>
    <property type="match status" value="1"/>
</dbReference>
<reference evidence="5 6" key="1">
    <citation type="journal article" date="2018" name="Nat. Biotechnol.">
        <title>A standardized bacterial taxonomy based on genome phylogeny substantially revises the tree of life.</title>
        <authorList>
            <person name="Parks D.H."/>
            <person name="Chuvochina M."/>
            <person name="Waite D.W."/>
            <person name="Rinke C."/>
            <person name="Skarshewski A."/>
            <person name="Chaumeil P.A."/>
            <person name="Hugenholtz P."/>
        </authorList>
    </citation>
    <scope>NUCLEOTIDE SEQUENCE [LARGE SCALE GENOMIC DNA]</scope>
    <source>
        <strain evidence="5">UBA9158</strain>
    </source>
</reference>
<dbReference type="Proteomes" id="UP000259273">
    <property type="component" value="Unassembled WGS sequence"/>
</dbReference>
<dbReference type="InterPro" id="IPR003778">
    <property type="entry name" value="CT_A_B"/>
</dbReference>
<dbReference type="GO" id="GO:0016787">
    <property type="term" value="F:hydrolase activity"/>
    <property type="evidence" value="ECO:0007669"/>
    <property type="project" value="UniProtKB-KW"/>
</dbReference>
<dbReference type="NCBIfam" id="TIGR00724">
    <property type="entry name" value="urea_amlyse_rel"/>
    <property type="match status" value="1"/>
</dbReference>
<organism evidence="5 6">
    <name type="scientific">Haliea salexigens</name>
    <dbReference type="NCBI Taxonomy" id="287487"/>
    <lineage>
        <taxon>Bacteria</taxon>
        <taxon>Pseudomonadati</taxon>
        <taxon>Pseudomonadota</taxon>
        <taxon>Gammaproteobacteria</taxon>
        <taxon>Cellvibrionales</taxon>
        <taxon>Halieaceae</taxon>
        <taxon>Haliea</taxon>
    </lineage>
</organism>
<keyword evidence="3" id="KW-0067">ATP-binding</keyword>
<dbReference type="STRING" id="1121937.GCA_000423125_00423"/>
<dbReference type="PANTHER" id="PTHR43309">
    <property type="entry name" value="5-OXOPROLINASE SUBUNIT C"/>
    <property type="match status" value="1"/>
</dbReference>
<protein>
    <submittedName>
        <fullName evidence="5">Allophanate hydrolase</fullName>
    </submittedName>
</protein>
<dbReference type="SMART" id="SM00797">
    <property type="entry name" value="AHS2"/>
    <property type="match status" value="1"/>
</dbReference>
<evidence type="ECO:0000313" key="5">
    <source>
        <dbReference type="EMBL" id="HAN28569.1"/>
    </source>
</evidence>
<evidence type="ECO:0000256" key="3">
    <source>
        <dbReference type="ARBA" id="ARBA00022840"/>
    </source>
</evidence>
<dbReference type="AlphaFoldDB" id="A0A3C1KPD5"/>
<dbReference type="EMBL" id="DMND01000174">
    <property type="protein sequence ID" value="HAN28569.1"/>
    <property type="molecule type" value="Genomic_DNA"/>
</dbReference>
<evidence type="ECO:0000256" key="2">
    <source>
        <dbReference type="ARBA" id="ARBA00022801"/>
    </source>
</evidence>